<dbReference type="FunCoup" id="B4J9V3">
    <property type="interactions" value="43"/>
</dbReference>
<evidence type="ECO:0000259" key="3">
    <source>
        <dbReference type="Pfam" id="PF08652"/>
    </source>
</evidence>
<dbReference type="GO" id="GO:0003723">
    <property type="term" value="F:RNA binding"/>
    <property type="evidence" value="ECO:0007669"/>
    <property type="project" value="UniProtKB-KW"/>
</dbReference>
<dbReference type="GO" id="GO:0000166">
    <property type="term" value="F:nucleotide binding"/>
    <property type="evidence" value="ECO:0007669"/>
    <property type="project" value="UniProtKB-KW"/>
</dbReference>
<evidence type="ECO:0000313" key="4">
    <source>
        <dbReference type="EMBL" id="EDW01517.1"/>
    </source>
</evidence>
<dbReference type="GO" id="GO:0030422">
    <property type="term" value="P:siRNA processing"/>
    <property type="evidence" value="ECO:0007669"/>
    <property type="project" value="EnsemblMetazoa"/>
</dbReference>
<proteinExistence type="inferred from homology"/>
<dbReference type="GO" id="GO:0030717">
    <property type="term" value="P:oocyte karyosome formation"/>
    <property type="evidence" value="ECO:0007669"/>
    <property type="project" value="EnsemblMetazoa"/>
</dbReference>
<dbReference type="PANTHER" id="PTHR12395">
    <property type="entry name" value="DOM-3 RELATED"/>
    <property type="match status" value="1"/>
</dbReference>
<dbReference type="eggNOG" id="KOG1982">
    <property type="taxonomic scope" value="Eukaryota"/>
</dbReference>
<dbReference type="GO" id="GO:0005634">
    <property type="term" value="C:nucleus"/>
    <property type="evidence" value="ECO:0007669"/>
    <property type="project" value="UniProtKB-SubCell"/>
</dbReference>
<dbReference type="GO" id="GO:0005829">
    <property type="term" value="C:cytosol"/>
    <property type="evidence" value="ECO:0007669"/>
    <property type="project" value="TreeGrafter"/>
</dbReference>
<dbReference type="HOGENOM" id="CLU_024877_1_1_1"/>
<keyword evidence="2" id="KW-0547">Nucleotide-binding</keyword>
<dbReference type="GO" id="GO:0030727">
    <property type="term" value="P:germarium-derived female germ-line cyst formation"/>
    <property type="evidence" value="ECO:0007669"/>
    <property type="project" value="EnsemblMetazoa"/>
</dbReference>
<keyword evidence="5" id="KW-1185">Reference proteome</keyword>
<evidence type="ECO:0000313" key="5">
    <source>
        <dbReference type="Proteomes" id="UP000001070"/>
    </source>
</evidence>
<dbReference type="Pfam" id="PF08652">
    <property type="entry name" value="RAI1"/>
    <property type="match status" value="1"/>
</dbReference>
<dbReference type="PhylomeDB" id="B4J9V3"/>
<name>B4J9V3_DROGR</name>
<keyword evidence="2" id="KW-0540">Nuclease</keyword>
<comment type="function">
    <text evidence="2">Decapping enzyme for NAD-capped RNAs: specifically hydrolyzes the nicotinamide adenine dinucleotide (NAD) cap from a subset of RNAs by removing the entire NAD moiety from the 5'-end of an NAD-capped RNA.</text>
</comment>
<dbReference type="GO" id="GO:0046872">
    <property type="term" value="F:metal ion binding"/>
    <property type="evidence" value="ECO:0007669"/>
    <property type="project" value="UniProtKB-KW"/>
</dbReference>
<dbReference type="InParanoid" id="B4J9V3"/>
<dbReference type="STRING" id="7222.B4J9V3"/>
<gene>
    <name evidence="4" type="primary">Dgri\GH21477</name>
    <name evidence="4" type="ORF">Dgri_GH21477</name>
</gene>
<dbReference type="GO" id="GO:1905382">
    <property type="term" value="P:positive regulation of snRNA transcription by RNA polymerase II"/>
    <property type="evidence" value="ECO:0007669"/>
    <property type="project" value="EnsemblMetazoa"/>
</dbReference>
<dbReference type="GO" id="GO:0030719">
    <property type="term" value="P:P granule organization"/>
    <property type="evidence" value="ECO:0007669"/>
    <property type="project" value="EnsemblMetazoa"/>
</dbReference>
<dbReference type="SMR" id="B4J9V3"/>
<dbReference type="GO" id="GO:0004518">
    <property type="term" value="F:nuclease activity"/>
    <property type="evidence" value="ECO:0007669"/>
    <property type="project" value="UniProtKB-KW"/>
</dbReference>
<dbReference type="InterPro" id="IPR013961">
    <property type="entry name" value="RAI1"/>
</dbReference>
<sequence length="274" mass="31922">MDIVCTRQVLQLMMCTPYENTDNWTIAVSKYRNTIYMCQVQNSEGGSSSHFDCKRLRQEITTAYMKVLRQHCLVARDGSTAKTGQPNNLSGQYYSVFTTDICGINILYDAPVIAQFNPNPYIRMPNTFVDLYFRLDTMNRAEWSAHNRHDVLKWWAESFLVGIETVYIAYHDRNGVVHSINSKQIRDLYRECDSDWSPNICGNFLHCLLGTIQKLMAHIDSASTVYLLDYNANNGHITYRVTEDRNVHSFIPDWYRVMLEENMEHLNAEVRFQL</sequence>
<dbReference type="GO" id="GO:0009953">
    <property type="term" value="P:dorsal/ventral pattern formation"/>
    <property type="evidence" value="ECO:0007669"/>
    <property type="project" value="EnsemblMetazoa"/>
</dbReference>
<keyword evidence="2" id="KW-0539">Nucleus</keyword>
<organism evidence="5">
    <name type="scientific">Drosophila grimshawi</name>
    <name type="common">Hawaiian fruit fly</name>
    <name type="synonym">Idiomyia grimshawi</name>
    <dbReference type="NCBI Taxonomy" id="7222"/>
    <lineage>
        <taxon>Eukaryota</taxon>
        <taxon>Metazoa</taxon>
        <taxon>Ecdysozoa</taxon>
        <taxon>Arthropoda</taxon>
        <taxon>Hexapoda</taxon>
        <taxon>Insecta</taxon>
        <taxon>Pterygota</taxon>
        <taxon>Neoptera</taxon>
        <taxon>Endopterygota</taxon>
        <taxon>Diptera</taxon>
        <taxon>Brachycera</taxon>
        <taxon>Muscomorpha</taxon>
        <taxon>Ephydroidea</taxon>
        <taxon>Drosophilidae</taxon>
        <taxon>Drosophila</taxon>
        <taxon>Hawaiian Drosophila</taxon>
    </lineage>
</organism>
<dbReference type="GO" id="GO:0110155">
    <property type="term" value="P:NAD-cap decapping"/>
    <property type="evidence" value="ECO:0007669"/>
    <property type="project" value="TreeGrafter"/>
</dbReference>
<dbReference type="GO" id="GO:1990470">
    <property type="term" value="F:piRNA cluster binding"/>
    <property type="evidence" value="ECO:0007669"/>
    <property type="project" value="EnsemblMetazoa"/>
</dbReference>
<dbReference type="GO" id="GO:0001015">
    <property type="term" value="P:snoRNA transcription by RNA polymerase II"/>
    <property type="evidence" value="ECO:0007669"/>
    <property type="project" value="EnsemblMetazoa"/>
</dbReference>
<dbReference type="AlphaFoldDB" id="B4J9V3"/>
<comment type="subcellular location">
    <subcellularLocation>
        <location evidence="2">Nucleus</location>
    </subcellularLocation>
</comment>
<feature type="domain" description="RAI1-like" evidence="3">
    <location>
        <begin position="1"/>
        <end position="256"/>
    </location>
</feature>
<comment type="cofactor">
    <cofactor evidence="2">
        <name>a divalent metal cation</name>
        <dbReference type="ChEBI" id="CHEBI:60240"/>
    </cofactor>
</comment>
<dbReference type="KEGG" id="dgr:6560792"/>
<protein>
    <recommendedName>
        <fullName evidence="2">Decapping nuclease</fullName>
        <ecNumber evidence="2">3.6.1.-</ecNumber>
    </recommendedName>
</protein>
<dbReference type="InterPro" id="IPR039039">
    <property type="entry name" value="RAI1-like_fam"/>
</dbReference>
<accession>B4J9V3</accession>
<dbReference type="GO" id="GO:0030723">
    <property type="term" value="P:ovarian fusome organization"/>
    <property type="evidence" value="ECO:0007669"/>
    <property type="project" value="EnsemblMetazoa"/>
</dbReference>
<evidence type="ECO:0000256" key="2">
    <source>
        <dbReference type="RuleBase" id="RU367113"/>
    </source>
</evidence>
<comment type="similarity">
    <text evidence="1 2">Belongs to the DXO/Dom3Z family.</text>
</comment>
<dbReference type="GO" id="GO:0140543">
    <property type="term" value="P:positive regulation of piRNA transcription"/>
    <property type="evidence" value="ECO:0007669"/>
    <property type="project" value="EnsemblMetazoa"/>
</dbReference>
<dbReference type="EMBL" id="CH916367">
    <property type="protein sequence ID" value="EDW01517.1"/>
    <property type="molecule type" value="Genomic_DNA"/>
</dbReference>
<dbReference type="Proteomes" id="UP000001070">
    <property type="component" value="Unassembled WGS sequence"/>
</dbReference>
<keyword evidence="2" id="KW-0479">Metal-binding</keyword>
<keyword evidence="2" id="KW-0378">Hydrolase</keyword>
<reference evidence="4 5" key="1">
    <citation type="journal article" date="2007" name="Nature">
        <title>Evolution of genes and genomes on the Drosophila phylogeny.</title>
        <authorList>
            <consortium name="Drosophila 12 Genomes Consortium"/>
            <person name="Clark A.G."/>
            <person name="Eisen M.B."/>
            <person name="Smith D.R."/>
            <person name="Bergman C.M."/>
            <person name="Oliver B."/>
            <person name="Markow T.A."/>
            <person name="Kaufman T.C."/>
            <person name="Kellis M."/>
            <person name="Gelbart W."/>
            <person name="Iyer V.N."/>
            <person name="Pollard D.A."/>
            <person name="Sackton T.B."/>
            <person name="Larracuente A.M."/>
            <person name="Singh N.D."/>
            <person name="Abad J.P."/>
            <person name="Abt D.N."/>
            <person name="Adryan B."/>
            <person name="Aguade M."/>
            <person name="Akashi H."/>
            <person name="Anderson W.W."/>
            <person name="Aquadro C.F."/>
            <person name="Ardell D.H."/>
            <person name="Arguello R."/>
            <person name="Artieri C.G."/>
            <person name="Barbash D.A."/>
            <person name="Barker D."/>
            <person name="Barsanti P."/>
            <person name="Batterham P."/>
            <person name="Batzoglou S."/>
            <person name="Begun D."/>
            <person name="Bhutkar A."/>
            <person name="Blanco E."/>
            <person name="Bosak S.A."/>
            <person name="Bradley R.K."/>
            <person name="Brand A.D."/>
            <person name="Brent M.R."/>
            <person name="Brooks A.N."/>
            <person name="Brown R.H."/>
            <person name="Butlin R.K."/>
            <person name="Caggese C."/>
            <person name="Calvi B.R."/>
            <person name="Bernardo de Carvalho A."/>
            <person name="Caspi A."/>
            <person name="Castrezana S."/>
            <person name="Celniker S.E."/>
            <person name="Chang J.L."/>
            <person name="Chapple C."/>
            <person name="Chatterji S."/>
            <person name="Chinwalla A."/>
            <person name="Civetta A."/>
            <person name="Clifton S.W."/>
            <person name="Comeron J.M."/>
            <person name="Costello J.C."/>
            <person name="Coyne J.A."/>
            <person name="Daub J."/>
            <person name="David R.G."/>
            <person name="Delcher A.L."/>
            <person name="Delehaunty K."/>
            <person name="Do C.B."/>
            <person name="Ebling H."/>
            <person name="Edwards K."/>
            <person name="Eickbush T."/>
            <person name="Evans J.D."/>
            <person name="Filipski A."/>
            <person name="Findeiss S."/>
            <person name="Freyhult E."/>
            <person name="Fulton L."/>
            <person name="Fulton R."/>
            <person name="Garcia A.C."/>
            <person name="Gardiner A."/>
            <person name="Garfield D.A."/>
            <person name="Garvin B.E."/>
            <person name="Gibson G."/>
            <person name="Gilbert D."/>
            <person name="Gnerre S."/>
            <person name="Godfrey J."/>
            <person name="Good R."/>
            <person name="Gotea V."/>
            <person name="Gravely B."/>
            <person name="Greenberg A.J."/>
            <person name="Griffiths-Jones S."/>
            <person name="Gross S."/>
            <person name="Guigo R."/>
            <person name="Gustafson E.A."/>
            <person name="Haerty W."/>
            <person name="Hahn M.W."/>
            <person name="Halligan D.L."/>
            <person name="Halpern A.L."/>
            <person name="Halter G.M."/>
            <person name="Han M.V."/>
            <person name="Heger A."/>
            <person name="Hillier L."/>
            <person name="Hinrichs A.S."/>
            <person name="Holmes I."/>
            <person name="Hoskins R.A."/>
            <person name="Hubisz M.J."/>
            <person name="Hultmark D."/>
            <person name="Huntley M.A."/>
            <person name="Jaffe D.B."/>
            <person name="Jagadeeshan S."/>
            <person name="Jeck W.R."/>
            <person name="Johnson J."/>
            <person name="Jones C.D."/>
            <person name="Jordan W.C."/>
            <person name="Karpen G.H."/>
            <person name="Kataoka E."/>
            <person name="Keightley P.D."/>
            <person name="Kheradpour P."/>
            <person name="Kirkness E.F."/>
            <person name="Koerich L.B."/>
            <person name="Kristiansen K."/>
            <person name="Kudrna D."/>
            <person name="Kulathinal R.J."/>
            <person name="Kumar S."/>
            <person name="Kwok R."/>
            <person name="Lander E."/>
            <person name="Langley C.H."/>
            <person name="Lapoint R."/>
            <person name="Lazzaro B.P."/>
            <person name="Lee S.J."/>
            <person name="Levesque L."/>
            <person name="Li R."/>
            <person name="Lin C.F."/>
            <person name="Lin M.F."/>
            <person name="Lindblad-Toh K."/>
            <person name="Llopart A."/>
            <person name="Long M."/>
            <person name="Low L."/>
            <person name="Lozovsky E."/>
            <person name="Lu J."/>
            <person name="Luo M."/>
            <person name="Machado C.A."/>
            <person name="Makalowski W."/>
            <person name="Marzo M."/>
            <person name="Matsuda M."/>
            <person name="Matzkin L."/>
            <person name="McAllister B."/>
            <person name="McBride C.S."/>
            <person name="McKernan B."/>
            <person name="McKernan K."/>
            <person name="Mendez-Lago M."/>
            <person name="Minx P."/>
            <person name="Mollenhauer M.U."/>
            <person name="Montooth K."/>
            <person name="Mount S.M."/>
            <person name="Mu X."/>
            <person name="Myers E."/>
            <person name="Negre B."/>
            <person name="Newfeld S."/>
            <person name="Nielsen R."/>
            <person name="Noor M.A."/>
            <person name="O'Grady P."/>
            <person name="Pachter L."/>
            <person name="Papaceit M."/>
            <person name="Parisi M.J."/>
            <person name="Parisi M."/>
            <person name="Parts L."/>
            <person name="Pedersen J.S."/>
            <person name="Pesole G."/>
            <person name="Phillippy A.M."/>
            <person name="Ponting C.P."/>
            <person name="Pop M."/>
            <person name="Porcelli D."/>
            <person name="Powell J.R."/>
            <person name="Prohaska S."/>
            <person name="Pruitt K."/>
            <person name="Puig M."/>
            <person name="Quesneville H."/>
            <person name="Ram K.R."/>
            <person name="Rand D."/>
            <person name="Rasmussen M.D."/>
            <person name="Reed L.K."/>
            <person name="Reenan R."/>
            <person name="Reily A."/>
            <person name="Remington K.A."/>
            <person name="Rieger T.T."/>
            <person name="Ritchie M.G."/>
            <person name="Robin C."/>
            <person name="Rogers Y.H."/>
            <person name="Rohde C."/>
            <person name="Rozas J."/>
            <person name="Rubenfield M.J."/>
            <person name="Ruiz A."/>
            <person name="Russo S."/>
            <person name="Salzberg S.L."/>
            <person name="Sanchez-Gracia A."/>
            <person name="Saranga D.J."/>
            <person name="Sato H."/>
            <person name="Schaeffer S.W."/>
            <person name="Schatz M.C."/>
            <person name="Schlenke T."/>
            <person name="Schwartz R."/>
            <person name="Segarra C."/>
            <person name="Singh R.S."/>
            <person name="Sirot L."/>
            <person name="Sirota M."/>
            <person name="Sisneros N.B."/>
            <person name="Smith C.D."/>
            <person name="Smith T.F."/>
            <person name="Spieth J."/>
            <person name="Stage D.E."/>
            <person name="Stark A."/>
            <person name="Stephan W."/>
            <person name="Strausberg R.L."/>
            <person name="Strempel S."/>
            <person name="Sturgill D."/>
            <person name="Sutton G."/>
            <person name="Sutton G.G."/>
            <person name="Tao W."/>
            <person name="Teichmann S."/>
            <person name="Tobari Y.N."/>
            <person name="Tomimura Y."/>
            <person name="Tsolas J.M."/>
            <person name="Valente V.L."/>
            <person name="Venter E."/>
            <person name="Venter J.C."/>
            <person name="Vicario S."/>
            <person name="Vieira F.G."/>
            <person name="Vilella A.J."/>
            <person name="Villasante A."/>
            <person name="Walenz B."/>
            <person name="Wang J."/>
            <person name="Wasserman M."/>
            <person name="Watts T."/>
            <person name="Wilson D."/>
            <person name="Wilson R.K."/>
            <person name="Wing R.A."/>
            <person name="Wolfner M.F."/>
            <person name="Wong A."/>
            <person name="Wong G.K."/>
            <person name="Wu C.I."/>
            <person name="Wu G."/>
            <person name="Yamamoto D."/>
            <person name="Yang H.P."/>
            <person name="Yang S.P."/>
            <person name="Yorke J.A."/>
            <person name="Yoshida K."/>
            <person name="Zdobnov E."/>
            <person name="Zhang P."/>
            <person name="Zhang Y."/>
            <person name="Zimin A.V."/>
            <person name="Baldwin J."/>
            <person name="Abdouelleil A."/>
            <person name="Abdulkadir J."/>
            <person name="Abebe A."/>
            <person name="Abera B."/>
            <person name="Abreu J."/>
            <person name="Acer S.C."/>
            <person name="Aftuck L."/>
            <person name="Alexander A."/>
            <person name="An P."/>
            <person name="Anderson E."/>
            <person name="Anderson S."/>
            <person name="Arachi H."/>
            <person name="Azer M."/>
            <person name="Bachantsang P."/>
            <person name="Barry A."/>
            <person name="Bayul T."/>
            <person name="Berlin A."/>
            <person name="Bessette D."/>
            <person name="Bloom T."/>
            <person name="Blye J."/>
            <person name="Boguslavskiy L."/>
            <person name="Bonnet C."/>
            <person name="Boukhgalter B."/>
            <person name="Bourzgui I."/>
            <person name="Brown A."/>
            <person name="Cahill P."/>
            <person name="Channer S."/>
            <person name="Cheshatsang Y."/>
            <person name="Chuda L."/>
            <person name="Citroen M."/>
            <person name="Collymore A."/>
            <person name="Cooke P."/>
            <person name="Costello M."/>
            <person name="D'Aco K."/>
            <person name="Daza R."/>
            <person name="De Haan G."/>
            <person name="DeGray S."/>
            <person name="DeMaso C."/>
            <person name="Dhargay N."/>
            <person name="Dooley K."/>
            <person name="Dooley E."/>
            <person name="Doricent M."/>
            <person name="Dorje P."/>
            <person name="Dorjee K."/>
            <person name="Dupes A."/>
            <person name="Elong R."/>
            <person name="Falk J."/>
            <person name="Farina A."/>
            <person name="Faro S."/>
            <person name="Ferguson D."/>
            <person name="Fisher S."/>
            <person name="Foley C.D."/>
            <person name="Franke A."/>
            <person name="Friedrich D."/>
            <person name="Gadbois L."/>
            <person name="Gearin G."/>
            <person name="Gearin C.R."/>
            <person name="Giannoukos G."/>
            <person name="Goode T."/>
            <person name="Graham J."/>
            <person name="Grandbois E."/>
            <person name="Grewal S."/>
            <person name="Gyaltsen K."/>
            <person name="Hafez N."/>
            <person name="Hagos B."/>
            <person name="Hall J."/>
            <person name="Henson C."/>
            <person name="Hollinger A."/>
            <person name="Honan T."/>
            <person name="Huard M.D."/>
            <person name="Hughes L."/>
            <person name="Hurhula B."/>
            <person name="Husby M.E."/>
            <person name="Kamat A."/>
            <person name="Kanga B."/>
            <person name="Kashin S."/>
            <person name="Khazanovich D."/>
            <person name="Kisner P."/>
            <person name="Lance K."/>
            <person name="Lara M."/>
            <person name="Lee W."/>
            <person name="Lennon N."/>
            <person name="Letendre F."/>
            <person name="LeVine R."/>
            <person name="Lipovsky A."/>
            <person name="Liu X."/>
            <person name="Liu J."/>
            <person name="Liu S."/>
            <person name="Lokyitsang T."/>
            <person name="Lokyitsang Y."/>
            <person name="Lubonja R."/>
            <person name="Lui A."/>
            <person name="MacDonald P."/>
            <person name="Magnisalis V."/>
            <person name="Maru K."/>
            <person name="Matthews C."/>
            <person name="McCusker W."/>
            <person name="McDonough S."/>
            <person name="Mehta T."/>
            <person name="Meldrim J."/>
            <person name="Meneus L."/>
            <person name="Mihai O."/>
            <person name="Mihalev A."/>
            <person name="Mihova T."/>
            <person name="Mittelman R."/>
            <person name="Mlenga V."/>
            <person name="Montmayeur A."/>
            <person name="Mulrain L."/>
            <person name="Navidi A."/>
            <person name="Naylor J."/>
            <person name="Negash T."/>
            <person name="Nguyen T."/>
            <person name="Nguyen N."/>
            <person name="Nicol R."/>
            <person name="Norbu C."/>
            <person name="Norbu N."/>
            <person name="Novod N."/>
            <person name="O'Neill B."/>
            <person name="Osman S."/>
            <person name="Markiewicz E."/>
            <person name="Oyono O.L."/>
            <person name="Patti C."/>
            <person name="Phunkhang P."/>
            <person name="Pierre F."/>
            <person name="Priest M."/>
            <person name="Raghuraman S."/>
            <person name="Rege F."/>
            <person name="Reyes R."/>
            <person name="Rise C."/>
            <person name="Rogov P."/>
            <person name="Ross K."/>
            <person name="Ryan E."/>
            <person name="Settipalli S."/>
            <person name="Shea T."/>
            <person name="Sherpa N."/>
            <person name="Shi L."/>
            <person name="Shih D."/>
            <person name="Sparrow T."/>
            <person name="Spaulding J."/>
            <person name="Stalker J."/>
            <person name="Stange-Thomann N."/>
            <person name="Stavropoulos S."/>
            <person name="Stone C."/>
            <person name="Strader C."/>
            <person name="Tesfaye S."/>
            <person name="Thomson T."/>
            <person name="Thoulutsang Y."/>
            <person name="Thoulutsang D."/>
            <person name="Topham K."/>
            <person name="Topping I."/>
            <person name="Tsamla T."/>
            <person name="Vassiliev H."/>
            <person name="Vo A."/>
            <person name="Wangchuk T."/>
            <person name="Wangdi T."/>
            <person name="Weiand M."/>
            <person name="Wilkinson J."/>
            <person name="Wilson A."/>
            <person name="Yadav S."/>
            <person name="Young G."/>
            <person name="Yu Q."/>
            <person name="Zembek L."/>
            <person name="Zhong D."/>
            <person name="Zimmer A."/>
            <person name="Zwirko Z."/>
            <person name="Jaffe D.B."/>
            <person name="Alvarez P."/>
            <person name="Brockman W."/>
            <person name="Butler J."/>
            <person name="Chin C."/>
            <person name="Gnerre S."/>
            <person name="Grabherr M."/>
            <person name="Kleber M."/>
            <person name="Mauceli E."/>
            <person name="MacCallum I."/>
        </authorList>
    </citation>
    <scope>NUCLEOTIDE SEQUENCE [LARGE SCALE GENOMIC DNA]</scope>
    <source>
        <strain evidence="5">Tucson 15287-2541.00</strain>
    </source>
</reference>
<keyword evidence="2" id="KW-0694">RNA-binding</keyword>
<dbReference type="GO" id="GO:0048471">
    <property type="term" value="C:perinuclear region of cytoplasm"/>
    <property type="evidence" value="ECO:0007669"/>
    <property type="project" value="EnsemblMetazoa"/>
</dbReference>
<dbReference type="EC" id="3.6.1.-" evidence="2"/>
<dbReference type="GO" id="GO:0000956">
    <property type="term" value="P:nuclear-transcribed mRNA catabolic process"/>
    <property type="evidence" value="ECO:0007669"/>
    <property type="project" value="TreeGrafter"/>
</dbReference>
<dbReference type="OMA" id="RNTMYIC"/>
<dbReference type="GO" id="GO:0016787">
    <property type="term" value="F:hydrolase activity"/>
    <property type="evidence" value="ECO:0007669"/>
    <property type="project" value="UniProtKB-KW"/>
</dbReference>
<dbReference type="OrthoDB" id="5853397at2759"/>
<dbReference type="PANTHER" id="PTHR12395:SF9">
    <property type="entry name" value="DECAPPING AND EXORIBONUCLEASE PROTEIN"/>
    <property type="match status" value="1"/>
</dbReference>
<evidence type="ECO:0000256" key="1">
    <source>
        <dbReference type="ARBA" id="ARBA00006562"/>
    </source>
</evidence>